<dbReference type="AlphaFoldDB" id="A0A5C3K9K7"/>
<name>A0A5C3K9K7_COPMA</name>
<sequence length="296" mass="33860">MLNVYLNTSSFDKVSEFTYNYALLEEKDLQRFLSCRNIKPIADHSIWGEMALITNTETTPITSNPLTKAKLHTWLSHVLVTTVKPAYTYTGLHRFEQPNNLAAFIHLLVYLHEFIVVHNWLSTTTKPYAGFLPIPLSHASDRLPSTRHVNLEFWKGDLRMVISDLRPIIKSPLLHNLLDDYILCTEDVVRLKTRVKENPIVTFIPPPHSDNLFINAIGFVFYKLRKDVSVEAVVEESGLAEVLLKMGEEDVRSALGKLEIMLSEGHVEVIEDECDGIHLMPPAIDSWRMAGWITRR</sequence>
<gene>
    <name evidence="1" type="ORF">FA15DRAFT_711447</name>
</gene>
<keyword evidence="2" id="KW-1185">Reference proteome</keyword>
<dbReference type="OrthoDB" id="2423701at2759"/>
<evidence type="ECO:0000313" key="2">
    <source>
        <dbReference type="Proteomes" id="UP000307440"/>
    </source>
</evidence>
<dbReference type="EMBL" id="ML210652">
    <property type="protein sequence ID" value="TFK16750.1"/>
    <property type="molecule type" value="Genomic_DNA"/>
</dbReference>
<proteinExistence type="predicted"/>
<dbReference type="Proteomes" id="UP000307440">
    <property type="component" value="Unassembled WGS sequence"/>
</dbReference>
<organism evidence="1 2">
    <name type="scientific">Coprinopsis marcescibilis</name>
    <name type="common">Agaric fungus</name>
    <name type="synonym">Psathyrella marcescibilis</name>
    <dbReference type="NCBI Taxonomy" id="230819"/>
    <lineage>
        <taxon>Eukaryota</taxon>
        <taxon>Fungi</taxon>
        <taxon>Dikarya</taxon>
        <taxon>Basidiomycota</taxon>
        <taxon>Agaricomycotina</taxon>
        <taxon>Agaricomycetes</taxon>
        <taxon>Agaricomycetidae</taxon>
        <taxon>Agaricales</taxon>
        <taxon>Agaricineae</taxon>
        <taxon>Psathyrellaceae</taxon>
        <taxon>Coprinopsis</taxon>
    </lineage>
</organism>
<protein>
    <submittedName>
        <fullName evidence="1">Uncharacterized protein</fullName>
    </submittedName>
</protein>
<dbReference type="STRING" id="230819.A0A5C3K9K7"/>
<evidence type="ECO:0000313" key="1">
    <source>
        <dbReference type="EMBL" id="TFK16750.1"/>
    </source>
</evidence>
<accession>A0A5C3K9K7</accession>
<reference evidence="1 2" key="1">
    <citation type="journal article" date="2019" name="Nat. Ecol. Evol.">
        <title>Megaphylogeny resolves global patterns of mushroom evolution.</title>
        <authorList>
            <person name="Varga T."/>
            <person name="Krizsan K."/>
            <person name="Foldi C."/>
            <person name="Dima B."/>
            <person name="Sanchez-Garcia M."/>
            <person name="Sanchez-Ramirez S."/>
            <person name="Szollosi G.J."/>
            <person name="Szarkandi J.G."/>
            <person name="Papp V."/>
            <person name="Albert L."/>
            <person name="Andreopoulos W."/>
            <person name="Angelini C."/>
            <person name="Antonin V."/>
            <person name="Barry K.W."/>
            <person name="Bougher N.L."/>
            <person name="Buchanan P."/>
            <person name="Buyck B."/>
            <person name="Bense V."/>
            <person name="Catcheside P."/>
            <person name="Chovatia M."/>
            <person name="Cooper J."/>
            <person name="Damon W."/>
            <person name="Desjardin D."/>
            <person name="Finy P."/>
            <person name="Geml J."/>
            <person name="Haridas S."/>
            <person name="Hughes K."/>
            <person name="Justo A."/>
            <person name="Karasinski D."/>
            <person name="Kautmanova I."/>
            <person name="Kiss B."/>
            <person name="Kocsube S."/>
            <person name="Kotiranta H."/>
            <person name="LaButti K.M."/>
            <person name="Lechner B.E."/>
            <person name="Liimatainen K."/>
            <person name="Lipzen A."/>
            <person name="Lukacs Z."/>
            <person name="Mihaltcheva S."/>
            <person name="Morgado L.N."/>
            <person name="Niskanen T."/>
            <person name="Noordeloos M.E."/>
            <person name="Ohm R.A."/>
            <person name="Ortiz-Santana B."/>
            <person name="Ovrebo C."/>
            <person name="Racz N."/>
            <person name="Riley R."/>
            <person name="Savchenko A."/>
            <person name="Shiryaev A."/>
            <person name="Soop K."/>
            <person name="Spirin V."/>
            <person name="Szebenyi C."/>
            <person name="Tomsovsky M."/>
            <person name="Tulloss R.E."/>
            <person name="Uehling J."/>
            <person name="Grigoriev I.V."/>
            <person name="Vagvolgyi C."/>
            <person name="Papp T."/>
            <person name="Martin F.M."/>
            <person name="Miettinen O."/>
            <person name="Hibbett D.S."/>
            <person name="Nagy L.G."/>
        </authorList>
    </citation>
    <scope>NUCLEOTIDE SEQUENCE [LARGE SCALE GENOMIC DNA]</scope>
    <source>
        <strain evidence="1 2">CBS 121175</strain>
    </source>
</reference>